<dbReference type="Pfam" id="PF14448">
    <property type="entry name" value="Nuc_N"/>
    <property type="match status" value="1"/>
</dbReference>
<keyword evidence="1" id="KW-0175">Coiled coil</keyword>
<reference evidence="3 4" key="1">
    <citation type="journal article" date="2019" name="Ecotoxicol. Environ. Saf.">
        <title>Microbial characterization of heavy metal resistant bacterial strains isolated from an electroplating wastewater treatment plant.</title>
        <authorList>
            <person name="Cai X."/>
            <person name="Zheng X."/>
            <person name="Zhang D."/>
            <person name="Iqbal W."/>
            <person name="Liu C."/>
            <person name="Yang B."/>
            <person name="Zhao X."/>
            <person name="Lu X."/>
            <person name="Mao Y."/>
        </authorList>
    </citation>
    <scope>NUCLEOTIDE SEQUENCE [LARGE SCALE GENOMIC DNA]</scope>
    <source>
        <strain evidence="3 4">Co1-1</strain>
    </source>
</reference>
<dbReference type="InterPro" id="IPR027803">
    <property type="entry name" value="Toxin/Nuc_N"/>
</dbReference>
<proteinExistence type="predicted"/>
<evidence type="ECO:0000313" key="4">
    <source>
        <dbReference type="Proteomes" id="UP000321735"/>
    </source>
</evidence>
<feature type="non-terminal residue" evidence="3">
    <location>
        <position position="1"/>
    </location>
</feature>
<evidence type="ECO:0000259" key="2">
    <source>
        <dbReference type="Pfam" id="PF14448"/>
    </source>
</evidence>
<gene>
    <name evidence="3" type="ORF">D0437_15635</name>
</gene>
<feature type="domain" description="Toxin/Nuclease N-terminal" evidence="2">
    <location>
        <begin position="5"/>
        <end position="60"/>
    </location>
</feature>
<organism evidence="3 4">
    <name type="scientific">Bacillus cereus</name>
    <dbReference type="NCBI Taxonomy" id="1396"/>
    <lineage>
        <taxon>Bacteria</taxon>
        <taxon>Bacillati</taxon>
        <taxon>Bacillota</taxon>
        <taxon>Bacilli</taxon>
        <taxon>Bacillales</taxon>
        <taxon>Bacillaceae</taxon>
        <taxon>Bacillus</taxon>
        <taxon>Bacillus cereus group</taxon>
    </lineage>
</organism>
<name>A0A9X7LWW5_BACCE</name>
<sequence length="274" mass="30499">AKGVDSVTPFAKGVEIMPDGSVVRSGTNYSGKFQEAHDASKASIQSKISNLESGGVKGTGKVGYGSNISDNISKEIKELDKEINRLKIEGNDKEVKRLTREKNKLANKLDTKDVISDHYDLKVAKEYERKIDNSKYFSHDKGDFGEEVTKIVARDSDLGKDVSDLFQVGRNGIDAAFLSKGPPPKLTIIESKASDSASFSYSDKQKKGGDTYFQDMVNSDDPRYANFRDNLENLMEESPDLQFDFIRVETDIKITDTGFGVDELKVKDWNKKID</sequence>
<feature type="coiled-coil region" evidence="1">
    <location>
        <begin position="69"/>
        <end position="108"/>
    </location>
</feature>
<dbReference type="Proteomes" id="UP000321735">
    <property type="component" value="Chromosome"/>
</dbReference>
<dbReference type="AlphaFoldDB" id="A0A9X7LWW5"/>
<evidence type="ECO:0000256" key="1">
    <source>
        <dbReference type="SAM" id="Coils"/>
    </source>
</evidence>
<evidence type="ECO:0000313" key="3">
    <source>
        <dbReference type="EMBL" id="QDZ74429.1"/>
    </source>
</evidence>
<protein>
    <submittedName>
        <fullName evidence="3">ADP-ribosyltransferase</fullName>
    </submittedName>
</protein>
<accession>A0A9X7LWW5</accession>
<dbReference type="EMBL" id="CP031778">
    <property type="protein sequence ID" value="QDZ74429.1"/>
    <property type="molecule type" value="Genomic_DNA"/>
</dbReference>